<keyword evidence="2" id="KW-0813">Transport</keyword>
<dbReference type="PROSITE" id="PS50893">
    <property type="entry name" value="ABC_TRANSPORTER_2"/>
    <property type="match status" value="1"/>
</dbReference>
<comment type="similarity">
    <text evidence="1">Belongs to the ABC transporter superfamily.</text>
</comment>
<evidence type="ECO:0000259" key="5">
    <source>
        <dbReference type="PROSITE" id="PS50893"/>
    </source>
</evidence>
<protein>
    <submittedName>
        <fullName evidence="6">Putative ABC transport system ATP-binding protein</fullName>
    </submittedName>
</protein>
<dbReference type="GO" id="GO:0098796">
    <property type="term" value="C:membrane protein complex"/>
    <property type="evidence" value="ECO:0007669"/>
    <property type="project" value="UniProtKB-ARBA"/>
</dbReference>
<dbReference type="GO" id="GO:0022857">
    <property type="term" value="F:transmembrane transporter activity"/>
    <property type="evidence" value="ECO:0007669"/>
    <property type="project" value="UniProtKB-ARBA"/>
</dbReference>
<proteinExistence type="inferred from homology"/>
<dbReference type="Proteomes" id="UP000255326">
    <property type="component" value="Unassembled WGS sequence"/>
</dbReference>
<keyword evidence="4 6" id="KW-0067">ATP-binding</keyword>
<dbReference type="InterPro" id="IPR003439">
    <property type="entry name" value="ABC_transporter-like_ATP-bd"/>
</dbReference>
<gene>
    <name evidence="6" type="ORF">DFR59_10982</name>
</gene>
<comment type="caution">
    <text evidence="6">The sequence shown here is derived from an EMBL/GenBank/DDBJ whole genome shotgun (WGS) entry which is preliminary data.</text>
</comment>
<evidence type="ECO:0000256" key="3">
    <source>
        <dbReference type="ARBA" id="ARBA00022741"/>
    </source>
</evidence>
<dbReference type="InterPro" id="IPR003593">
    <property type="entry name" value="AAA+_ATPase"/>
</dbReference>
<evidence type="ECO:0000256" key="4">
    <source>
        <dbReference type="ARBA" id="ARBA00022840"/>
    </source>
</evidence>
<evidence type="ECO:0000256" key="2">
    <source>
        <dbReference type="ARBA" id="ARBA00022448"/>
    </source>
</evidence>
<dbReference type="OrthoDB" id="9791546at2"/>
<evidence type="ECO:0000313" key="6">
    <source>
        <dbReference type="EMBL" id="RDI41236.1"/>
    </source>
</evidence>
<dbReference type="PANTHER" id="PTHR42798:SF2">
    <property type="entry name" value="ABC TRANSPORTER ATP-BINDING PROTEIN MG467-RELATED"/>
    <property type="match status" value="1"/>
</dbReference>
<sequence>MLSLKNVVKTYKSGEVEVAALKNVSFDLPEKSISVILGPSGSGKSTLLNVIGGIDRPDHGMIKVMEREVSSYKEKELTEYRRELIGFIFQSYNLISTLTVGENVEVGSEISRDPLKVDEVLDRVGMLDKKHKFPHQLSGGEQQRTAIARALVKNPKVLLCDEPTGALDEDTGKKILRLLQEINKRYGTTVLIITHNQGFAEMADWVVKMKSGGLDSIFHNEAPVPAEQVKWG</sequence>
<keyword evidence="3" id="KW-0547">Nucleotide-binding</keyword>
<organism evidence="6 7">
    <name type="scientific">Falsibacillus pallidus</name>
    <dbReference type="NCBI Taxonomy" id="493781"/>
    <lineage>
        <taxon>Bacteria</taxon>
        <taxon>Bacillati</taxon>
        <taxon>Bacillota</taxon>
        <taxon>Bacilli</taxon>
        <taxon>Bacillales</taxon>
        <taxon>Bacillaceae</taxon>
        <taxon>Falsibacillus</taxon>
    </lineage>
</organism>
<evidence type="ECO:0000313" key="7">
    <source>
        <dbReference type="Proteomes" id="UP000255326"/>
    </source>
</evidence>
<dbReference type="GO" id="GO:0005524">
    <property type="term" value="F:ATP binding"/>
    <property type="evidence" value="ECO:0007669"/>
    <property type="project" value="UniProtKB-KW"/>
</dbReference>
<dbReference type="AlphaFoldDB" id="A0A370GDF6"/>
<dbReference type="EMBL" id="QQAY01000009">
    <property type="protein sequence ID" value="RDI41236.1"/>
    <property type="molecule type" value="Genomic_DNA"/>
</dbReference>
<dbReference type="GO" id="GO:0016887">
    <property type="term" value="F:ATP hydrolysis activity"/>
    <property type="evidence" value="ECO:0007669"/>
    <property type="project" value="InterPro"/>
</dbReference>
<dbReference type="Gene3D" id="3.40.50.300">
    <property type="entry name" value="P-loop containing nucleotide triphosphate hydrolases"/>
    <property type="match status" value="1"/>
</dbReference>
<dbReference type="CDD" id="cd03255">
    <property type="entry name" value="ABC_MJ0796_LolCDE_FtsE"/>
    <property type="match status" value="1"/>
</dbReference>
<dbReference type="InterPro" id="IPR017911">
    <property type="entry name" value="MacB-like_ATP-bd"/>
</dbReference>
<evidence type="ECO:0000256" key="1">
    <source>
        <dbReference type="ARBA" id="ARBA00005417"/>
    </source>
</evidence>
<dbReference type="SMART" id="SM00382">
    <property type="entry name" value="AAA"/>
    <property type="match status" value="1"/>
</dbReference>
<dbReference type="PANTHER" id="PTHR42798">
    <property type="entry name" value="LIPOPROTEIN-RELEASING SYSTEM ATP-BINDING PROTEIN LOLD"/>
    <property type="match status" value="1"/>
</dbReference>
<feature type="domain" description="ABC transporter" evidence="5">
    <location>
        <begin position="2"/>
        <end position="231"/>
    </location>
</feature>
<dbReference type="InterPro" id="IPR027417">
    <property type="entry name" value="P-loop_NTPase"/>
</dbReference>
<dbReference type="FunFam" id="3.40.50.300:FF:000032">
    <property type="entry name" value="Export ABC transporter ATP-binding protein"/>
    <property type="match status" value="1"/>
</dbReference>
<keyword evidence="7" id="KW-1185">Reference proteome</keyword>
<dbReference type="Pfam" id="PF00005">
    <property type="entry name" value="ABC_tran"/>
    <property type="match status" value="1"/>
</dbReference>
<name>A0A370GDF6_9BACI</name>
<dbReference type="SUPFAM" id="SSF52540">
    <property type="entry name" value="P-loop containing nucleoside triphosphate hydrolases"/>
    <property type="match status" value="1"/>
</dbReference>
<accession>A0A370GDF6</accession>
<reference evidence="6 7" key="1">
    <citation type="submission" date="2018-07" db="EMBL/GenBank/DDBJ databases">
        <title>Genomic Encyclopedia of Type Strains, Phase IV (KMG-IV): sequencing the most valuable type-strain genomes for metagenomic binning, comparative biology and taxonomic classification.</title>
        <authorList>
            <person name="Goeker M."/>
        </authorList>
    </citation>
    <scope>NUCLEOTIDE SEQUENCE [LARGE SCALE GENOMIC DNA]</scope>
    <source>
        <strain evidence="6 7">DSM 25281</strain>
    </source>
</reference>
<dbReference type="RefSeq" id="WP_114746217.1">
    <property type="nucleotide sequence ID" value="NZ_QQAY01000009.1"/>
</dbReference>